<dbReference type="STRING" id="1285242.A6A04_03720"/>
<feature type="transmembrane region" description="Helical" evidence="12">
    <location>
        <begin position="53"/>
        <end position="70"/>
    </location>
</feature>
<dbReference type="EMBL" id="LWQT01000066">
    <property type="protein sequence ID" value="OAN49233.1"/>
    <property type="molecule type" value="Genomic_DNA"/>
</dbReference>
<dbReference type="GO" id="GO:0005886">
    <property type="term" value="C:plasma membrane"/>
    <property type="evidence" value="ECO:0007669"/>
    <property type="project" value="UniProtKB-SubCell"/>
</dbReference>
<sequence length="342" mass="38310">MDITRGKFPLVRSIPMMLAYVLFFPHLIAGPILRPVELIPQLEHPRPASFRRLIVPVAIFTSGLLKKLVIADQVAEVVNAIYAQPGVPDAPHAILAVVAFAVQIYCDFSGYTDMAIGLALMLGIRLPNNFARPYAATSISDLWRRWHITLTRFLMDFVYTPLSLRLTRFAAMRRYRKWGSFALAVAIPVNVTFLVSGIWHGAGWNFVLFGVITGIAMSINFAWRLAKMPVLPPTLAWLLTMLAFLLSLAVFRARSLSGALDMAMAPWVGSWQGTLPLIEGNLLPILLIAVFAVTHRFDDHRRIKAIVRKVRPELVWTGIAFCWILAITMSQGSSAQFVYFDF</sequence>
<dbReference type="PANTHER" id="PTHR13285:SF18">
    <property type="entry name" value="PROTEIN-CYSTEINE N-PALMITOYLTRANSFERASE RASP"/>
    <property type="match status" value="1"/>
</dbReference>
<dbReference type="Proteomes" id="UP000078428">
    <property type="component" value="Unassembled WGS sequence"/>
</dbReference>
<feature type="transmembrane region" description="Helical" evidence="12">
    <location>
        <begin position="178"/>
        <end position="198"/>
    </location>
</feature>
<dbReference type="Pfam" id="PF03062">
    <property type="entry name" value="MBOAT"/>
    <property type="match status" value="1"/>
</dbReference>
<evidence type="ECO:0000313" key="14">
    <source>
        <dbReference type="Proteomes" id="UP000078428"/>
    </source>
</evidence>
<evidence type="ECO:0000256" key="10">
    <source>
        <dbReference type="ARBA" id="ARBA00031030"/>
    </source>
</evidence>
<feature type="transmembrane region" description="Helical" evidence="12">
    <location>
        <begin position="204"/>
        <end position="223"/>
    </location>
</feature>
<dbReference type="PANTHER" id="PTHR13285">
    <property type="entry name" value="ACYLTRANSFERASE"/>
    <property type="match status" value="1"/>
</dbReference>
<keyword evidence="9 11" id="KW-0472">Membrane</keyword>
<evidence type="ECO:0000256" key="5">
    <source>
        <dbReference type="ARBA" id="ARBA00022475"/>
    </source>
</evidence>
<feature type="transmembrane region" description="Helical" evidence="12">
    <location>
        <begin position="314"/>
        <end position="339"/>
    </location>
</feature>
<dbReference type="AlphaFoldDB" id="A0A178ML07"/>
<keyword evidence="14" id="KW-1185">Reference proteome</keyword>
<organism evidence="13 14">
    <name type="scientific">Paramagnetospirillum marisnigri</name>
    <dbReference type="NCBI Taxonomy" id="1285242"/>
    <lineage>
        <taxon>Bacteria</taxon>
        <taxon>Pseudomonadati</taxon>
        <taxon>Pseudomonadota</taxon>
        <taxon>Alphaproteobacteria</taxon>
        <taxon>Rhodospirillales</taxon>
        <taxon>Magnetospirillaceae</taxon>
        <taxon>Paramagnetospirillum</taxon>
    </lineage>
</organism>
<dbReference type="PIRSF" id="PIRSF500217">
    <property type="entry name" value="AlgI"/>
    <property type="match status" value="1"/>
</dbReference>
<dbReference type="InterPro" id="IPR051085">
    <property type="entry name" value="MB_O-acyltransferase"/>
</dbReference>
<evidence type="ECO:0000313" key="13">
    <source>
        <dbReference type="EMBL" id="OAN49233.1"/>
    </source>
</evidence>
<evidence type="ECO:0000256" key="3">
    <source>
        <dbReference type="ARBA" id="ARBA00010323"/>
    </source>
</evidence>
<evidence type="ECO:0000256" key="2">
    <source>
        <dbReference type="ARBA" id="ARBA00005182"/>
    </source>
</evidence>
<feature type="transmembrane region" description="Helical" evidence="12">
    <location>
        <begin position="14"/>
        <end position="33"/>
    </location>
</feature>
<feature type="transmembrane region" description="Helical" evidence="12">
    <location>
        <begin position="235"/>
        <end position="253"/>
    </location>
</feature>
<proteinExistence type="inferred from homology"/>
<feature type="transmembrane region" description="Helical" evidence="12">
    <location>
        <begin position="90"/>
        <end position="108"/>
    </location>
</feature>
<keyword evidence="5 11" id="KW-1003">Cell membrane</keyword>
<comment type="similarity">
    <text evidence="3 11">Belongs to the membrane-bound acyltransferase family.</text>
</comment>
<comment type="subcellular location">
    <subcellularLocation>
        <location evidence="1">Cell membrane</location>
        <topology evidence="1">Multi-pass membrane protein</topology>
    </subcellularLocation>
</comment>
<evidence type="ECO:0000256" key="6">
    <source>
        <dbReference type="ARBA" id="ARBA00022692"/>
    </source>
</evidence>
<evidence type="ECO:0000256" key="12">
    <source>
        <dbReference type="SAM" id="Phobius"/>
    </source>
</evidence>
<reference evidence="13 14" key="1">
    <citation type="submission" date="2016-04" db="EMBL/GenBank/DDBJ databases">
        <title>Draft genome sequence of freshwater magnetotactic bacteria Magnetospirillum marisnigri SP-1 and Magnetospirillum moscoviense BB-1.</title>
        <authorList>
            <person name="Koziaeva V."/>
            <person name="Dziuba M.V."/>
            <person name="Ivanov T.M."/>
            <person name="Kuznetsov B."/>
            <person name="Grouzdev D.S."/>
        </authorList>
    </citation>
    <scope>NUCLEOTIDE SEQUENCE [LARGE SCALE GENOMIC DNA]</scope>
    <source>
        <strain evidence="13 14">SP-1</strain>
    </source>
</reference>
<evidence type="ECO:0000256" key="11">
    <source>
        <dbReference type="PIRNR" id="PIRNR016636"/>
    </source>
</evidence>
<accession>A0A178ML07</accession>
<evidence type="ECO:0000256" key="4">
    <source>
        <dbReference type="ARBA" id="ARBA00016084"/>
    </source>
</evidence>
<evidence type="ECO:0000256" key="8">
    <source>
        <dbReference type="ARBA" id="ARBA00022989"/>
    </source>
</evidence>
<comment type="pathway">
    <text evidence="2">Glycan biosynthesis; alginate biosynthesis.</text>
</comment>
<evidence type="ECO:0000256" key="1">
    <source>
        <dbReference type="ARBA" id="ARBA00004651"/>
    </source>
</evidence>
<dbReference type="GO" id="GO:0016746">
    <property type="term" value="F:acyltransferase activity"/>
    <property type="evidence" value="ECO:0007669"/>
    <property type="project" value="UniProtKB-KW"/>
</dbReference>
<feature type="transmembrane region" description="Helical" evidence="12">
    <location>
        <begin position="273"/>
        <end position="293"/>
    </location>
</feature>
<keyword evidence="8 12" id="KW-1133">Transmembrane helix</keyword>
<evidence type="ECO:0000256" key="7">
    <source>
        <dbReference type="ARBA" id="ARBA00022841"/>
    </source>
</evidence>
<comment type="caution">
    <text evidence="13">The sequence shown here is derived from an EMBL/GenBank/DDBJ whole genome shotgun (WGS) entry which is preliminary data.</text>
</comment>
<dbReference type="InterPro" id="IPR028362">
    <property type="entry name" value="AlgI"/>
</dbReference>
<evidence type="ECO:0000256" key="9">
    <source>
        <dbReference type="ARBA" id="ARBA00023136"/>
    </source>
</evidence>
<protein>
    <recommendedName>
        <fullName evidence="4">Probable alginate O-acetylase AlgI</fullName>
    </recommendedName>
    <alternativeName>
        <fullName evidence="10">Alginate biosynthesis protein AlgI</fullName>
    </alternativeName>
</protein>
<dbReference type="GO" id="GO:0042121">
    <property type="term" value="P:alginic acid biosynthetic process"/>
    <property type="evidence" value="ECO:0007669"/>
    <property type="project" value="UniProtKB-KW"/>
</dbReference>
<dbReference type="InterPro" id="IPR024194">
    <property type="entry name" value="Ac/AlaTfrase_AlgI/DltB"/>
</dbReference>
<keyword evidence="7" id="KW-0016">Alginate biosynthesis</keyword>
<gene>
    <name evidence="13" type="ORF">A6A04_03720</name>
</gene>
<keyword evidence="11" id="KW-0012">Acyltransferase</keyword>
<dbReference type="InterPro" id="IPR004299">
    <property type="entry name" value="MBOAT_fam"/>
</dbReference>
<name>A0A178ML07_9PROT</name>
<keyword evidence="11" id="KW-0808">Transferase</keyword>
<keyword evidence="6 12" id="KW-0812">Transmembrane</keyword>
<dbReference type="PIRSF" id="PIRSF016636">
    <property type="entry name" value="AlgI_DltB"/>
    <property type="match status" value="1"/>
</dbReference>